<feature type="domain" description="Sushi" evidence="6">
    <location>
        <begin position="9"/>
        <end position="67"/>
    </location>
</feature>
<keyword evidence="8" id="KW-1185">Reference proteome</keyword>
<organism evidence="7 8">
    <name type="scientific">Tegillarca granosa</name>
    <name type="common">Malaysian cockle</name>
    <name type="synonym">Anadara granosa</name>
    <dbReference type="NCBI Taxonomy" id="220873"/>
    <lineage>
        <taxon>Eukaryota</taxon>
        <taxon>Metazoa</taxon>
        <taxon>Spiralia</taxon>
        <taxon>Lophotrochozoa</taxon>
        <taxon>Mollusca</taxon>
        <taxon>Bivalvia</taxon>
        <taxon>Autobranchia</taxon>
        <taxon>Pteriomorphia</taxon>
        <taxon>Arcoida</taxon>
        <taxon>Arcoidea</taxon>
        <taxon>Arcidae</taxon>
        <taxon>Tegillarca</taxon>
    </lineage>
</organism>
<dbReference type="Proteomes" id="UP001217089">
    <property type="component" value="Unassembled WGS sequence"/>
</dbReference>
<name>A0ABQ9EXA1_TEGGR</name>
<dbReference type="InterPro" id="IPR050350">
    <property type="entry name" value="Compl-Cell_Adhes-Reg"/>
</dbReference>
<sequence length="241" mass="26853">MSIFMFINLHCPNNIQNGLLSTNCSRQENETCNYSCTNGYIYNESVPSVTCTENGSWHVNTSDLCSRVTCPDYLENGNFSKDCARHEGDVCTYSCVNGYVPNTLHPSINCSLGGNWNINTTTLCLEIICSEHLENGQFSSSCLRHENDVCSYTCSDGYAVNKSHTSVTCRSDGFWDAKTSTLCLEERCPLDLPIGMIEGDCDTHVGSTCRFVCDKKEENKTVPYRLTCQKHGSWTPDVSLF</sequence>
<keyword evidence="2" id="KW-0677">Repeat</keyword>
<dbReference type="PANTHER" id="PTHR19325:SF560">
    <property type="entry name" value="SUSHI, VON WILLEBRAND FACTOR TYPE A, EGF AND PENTRAXIN DOMAIN-CONTAINING PROTEIN 1"/>
    <property type="match status" value="1"/>
</dbReference>
<proteinExistence type="predicted"/>
<evidence type="ECO:0000313" key="7">
    <source>
        <dbReference type="EMBL" id="KAJ8309803.1"/>
    </source>
</evidence>
<dbReference type="SMART" id="SM00032">
    <property type="entry name" value="CCP"/>
    <property type="match status" value="4"/>
</dbReference>
<reference evidence="7 8" key="1">
    <citation type="submission" date="2022-12" db="EMBL/GenBank/DDBJ databases">
        <title>Chromosome-level genome of Tegillarca granosa.</title>
        <authorList>
            <person name="Kim J."/>
        </authorList>
    </citation>
    <scope>NUCLEOTIDE SEQUENCE [LARGE SCALE GENOMIC DNA]</scope>
    <source>
        <strain evidence="7">Teg-2019</strain>
        <tissue evidence="7">Adductor muscle</tissue>
    </source>
</reference>
<keyword evidence="3" id="KW-1015">Disulfide bond</keyword>
<evidence type="ECO:0000259" key="6">
    <source>
        <dbReference type="PROSITE" id="PS50923"/>
    </source>
</evidence>
<gene>
    <name evidence="7" type="ORF">KUTeg_011668</name>
</gene>
<evidence type="ECO:0000256" key="4">
    <source>
        <dbReference type="ARBA" id="ARBA00023180"/>
    </source>
</evidence>
<protein>
    <recommendedName>
        <fullName evidence="6">Sushi domain-containing protein</fullName>
    </recommendedName>
</protein>
<evidence type="ECO:0000256" key="1">
    <source>
        <dbReference type="ARBA" id="ARBA00022659"/>
    </source>
</evidence>
<feature type="domain" description="Sushi" evidence="6">
    <location>
        <begin position="127"/>
        <end position="185"/>
    </location>
</feature>
<dbReference type="InterPro" id="IPR000436">
    <property type="entry name" value="Sushi_SCR_CCP_dom"/>
</dbReference>
<evidence type="ECO:0000256" key="3">
    <source>
        <dbReference type="ARBA" id="ARBA00023157"/>
    </source>
</evidence>
<keyword evidence="4" id="KW-0325">Glycoprotein</keyword>
<evidence type="ECO:0000256" key="5">
    <source>
        <dbReference type="PROSITE-ProRule" id="PRU00302"/>
    </source>
</evidence>
<keyword evidence="1 5" id="KW-0768">Sushi</keyword>
<evidence type="ECO:0000256" key="2">
    <source>
        <dbReference type="ARBA" id="ARBA00022737"/>
    </source>
</evidence>
<comment type="caution">
    <text evidence="7">The sequence shown here is derived from an EMBL/GenBank/DDBJ whole genome shotgun (WGS) entry which is preliminary data.</text>
</comment>
<dbReference type="EMBL" id="JARBDR010000640">
    <property type="protein sequence ID" value="KAJ8309803.1"/>
    <property type="molecule type" value="Genomic_DNA"/>
</dbReference>
<feature type="domain" description="Sushi" evidence="6">
    <location>
        <begin position="68"/>
        <end position="126"/>
    </location>
</feature>
<dbReference type="CDD" id="cd00033">
    <property type="entry name" value="CCP"/>
    <property type="match status" value="2"/>
</dbReference>
<dbReference type="SUPFAM" id="SSF57535">
    <property type="entry name" value="Complement control module/SCR domain"/>
    <property type="match status" value="3"/>
</dbReference>
<comment type="caution">
    <text evidence="5">Lacks conserved residue(s) required for the propagation of feature annotation.</text>
</comment>
<dbReference type="PROSITE" id="PS50923">
    <property type="entry name" value="SUSHI"/>
    <property type="match status" value="3"/>
</dbReference>
<dbReference type="InterPro" id="IPR035976">
    <property type="entry name" value="Sushi/SCR/CCP_sf"/>
</dbReference>
<accession>A0ABQ9EXA1</accession>
<dbReference type="Pfam" id="PF00084">
    <property type="entry name" value="Sushi"/>
    <property type="match status" value="3"/>
</dbReference>
<dbReference type="PANTHER" id="PTHR19325">
    <property type="entry name" value="COMPLEMENT COMPONENT-RELATED SUSHI DOMAIN-CONTAINING"/>
    <property type="match status" value="1"/>
</dbReference>
<evidence type="ECO:0000313" key="8">
    <source>
        <dbReference type="Proteomes" id="UP001217089"/>
    </source>
</evidence>
<dbReference type="Gene3D" id="2.10.70.10">
    <property type="entry name" value="Complement Module, domain 1"/>
    <property type="match status" value="3"/>
</dbReference>